<reference evidence="1" key="1">
    <citation type="submission" date="2021-06" db="EMBL/GenBank/DDBJ databases">
        <authorList>
            <person name="Kallberg Y."/>
            <person name="Tangrot J."/>
            <person name="Rosling A."/>
        </authorList>
    </citation>
    <scope>NUCLEOTIDE SEQUENCE</scope>
    <source>
        <strain evidence="1">28 12/20/2015</strain>
    </source>
</reference>
<sequence>IDIENQEGSFDMKNPPSIENLFIIEKDDLISMKDIVIIENMRQQNWNIANYNKQCKTIALNILKYLSENILYEEPVFLMIKLNNVTILDNGLCTYCKKSILSDNSFRSVVIHVYGHIHHQTCAKEINKKRAISCNTCHIRDDSNMLILTTQTKKCTKCFVEISTEPSELVVLLPCTHMVHFEYINNNKCKLYPECLTDYELKKESYYVLSEMPRKRRRQEDEHRSTRDTKVQTIICRLTVFTLDELSISALS</sequence>
<name>A0ACA9NR36_9GLOM</name>
<organism evidence="1 2">
    <name type="scientific">Cetraspora pellucida</name>
    <dbReference type="NCBI Taxonomy" id="1433469"/>
    <lineage>
        <taxon>Eukaryota</taxon>
        <taxon>Fungi</taxon>
        <taxon>Fungi incertae sedis</taxon>
        <taxon>Mucoromycota</taxon>
        <taxon>Glomeromycotina</taxon>
        <taxon>Glomeromycetes</taxon>
        <taxon>Diversisporales</taxon>
        <taxon>Gigasporaceae</taxon>
        <taxon>Cetraspora</taxon>
    </lineage>
</organism>
<evidence type="ECO:0000313" key="1">
    <source>
        <dbReference type="EMBL" id="CAG8672521.1"/>
    </source>
</evidence>
<gene>
    <name evidence="1" type="ORF">SPELUC_LOCUS9735</name>
</gene>
<feature type="non-terminal residue" evidence="1">
    <location>
        <position position="1"/>
    </location>
</feature>
<protein>
    <submittedName>
        <fullName evidence="1">8889_t:CDS:1</fullName>
    </submittedName>
</protein>
<dbReference type="EMBL" id="CAJVPW010016779">
    <property type="protein sequence ID" value="CAG8672521.1"/>
    <property type="molecule type" value="Genomic_DNA"/>
</dbReference>
<comment type="caution">
    <text evidence="1">The sequence shown here is derived from an EMBL/GenBank/DDBJ whole genome shotgun (WGS) entry which is preliminary data.</text>
</comment>
<keyword evidence="2" id="KW-1185">Reference proteome</keyword>
<proteinExistence type="predicted"/>
<accession>A0ACA9NR36</accession>
<dbReference type="Proteomes" id="UP000789366">
    <property type="component" value="Unassembled WGS sequence"/>
</dbReference>
<evidence type="ECO:0000313" key="2">
    <source>
        <dbReference type="Proteomes" id="UP000789366"/>
    </source>
</evidence>